<name>A0A931AT16_9FIRM</name>
<organism evidence="2 3">
    <name type="scientific">Halonatronomonas betaini</name>
    <dbReference type="NCBI Taxonomy" id="2778430"/>
    <lineage>
        <taxon>Bacteria</taxon>
        <taxon>Bacillati</taxon>
        <taxon>Bacillota</taxon>
        <taxon>Clostridia</taxon>
        <taxon>Halanaerobiales</taxon>
        <taxon>Halarsenatibacteraceae</taxon>
        <taxon>Halonatronomonas</taxon>
    </lineage>
</organism>
<dbReference type="AlphaFoldDB" id="A0A931AT16"/>
<protein>
    <recommendedName>
        <fullName evidence="4">DUF4129 domain-containing protein</fullName>
    </recommendedName>
</protein>
<feature type="transmembrane region" description="Helical" evidence="1">
    <location>
        <begin position="75"/>
        <end position="93"/>
    </location>
</feature>
<feature type="transmembrane region" description="Helical" evidence="1">
    <location>
        <begin position="12"/>
        <end position="30"/>
    </location>
</feature>
<comment type="caution">
    <text evidence="2">The sequence shown here is derived from an EMBL/GenBank/DDBJ whole genome shotgun (WGS) entry which is preliminary data.</text>
</comment>
<feature type="transmembrane region" description="Helical" evidence="1">
    <location>
        <begin position="127"/>
        <end position="144"/>
    </location>
</feature>
<keyword evidence="3" id="KW-1185">Reference proteome</keyword>
<reference evidence="2" key="1">
    <citation type="submission" date="2020-11" db="EMBL/GenBank/DDBJ databases">
        <title>Halonatronomonas betainensis gen. nov., sp. nov. a novel haloalkaliphilic representative of the family Halanaerobiacae capable of betaine degradation.</title>
        <authorList>
            <person name="Boltyanskaya Y."/>
            <person name="Kevbrin V."/>
            <person name="Detkova E."/>
            <person name="Grouzdev D.S."/>
            <person name="Koziaeva V."/>
            <person name="Zhilina T."/>
        </authorList>
    </citation>
    <scope>NUCLEOTIDE SEQUENCE</scope>
    <source>
        <strain evidence="2">Z-7014</strain>
    </source>
</reference>
<keyword evidence="1" id="KW-1133">Transmembrane helix</keyword>
<keyword evidence="1" id="KW-0472">Membrane</keyword>
<sequence>MIKNLNLNRYKLLNRFFNAGIWYLILRVPAEVYASDILNFGFNFQVDIWLMAFLFLAGLWAVIARENYFDRSLMIGAGYLFLIAAGSAMAYFLNWPLELFIPLAILLAVVSLRQAFYGNRVEYSDDIPRLILIYLFSILISYNFQGEVLIWQVFIFFILLLAQAVTIKVEKKELGKGLTASYGPMFIFFIIMIFAAIVFAIPFQLPILEVVRNIAGQVYQIIRPVIYYVTLGIFYLFYPVMLFIRWIFSNFSPEGQEGEAQFGPRTPEDQAEQFREIIETPDLPIAEIITVIILIGIGVYLIKRLTKSGTATDNYLSEERESLSAPKMFINDLGELWNKMKAGFSRDKKIQYDMDQPCQAVRFYYYKFSQLAAKDLIKEKNLSARDYKDELIYNAGWQEEKLELDNLISIYEKARYKEEVESEEVEMAASLWRELKEKREARSRN</sequence>
<feature type="transmembrane region" description="Helical" evidence="1">
    <location>
        <begin position="181"/>
        <end position="205"/>
    </location>
</feature>
<feature type="transmembrane region" description="Helical" evidence="1">
    <location>
        <begin position="42"/>
        <end position="63"/>
    </location>
</feature>
<evidence type="ECO:0000256" key="1">
    <source>
        <dbReference type="SAM" id="Phobius"/>
    </source>
</evidence>
<dbReference type="EMBL" id="JADPIE010000008">
    <property type="protein sequence ID" value="MBF8437927.1"/>
    <property type="molecule type" value="Genomic_DNA"/>
</dbReference>
<feature type="transmembrane region" description="Helical" evidence="1">
    <location>
        <begin position="150"/>
        <end position="169"/>
    </location>
</feature>
<keyword evidence="1" id="KW-0812">Transmembrane</keyword>
<accession>A0A931AT16</accession>
<evidence type="ECO:0000313" key="2">
    <source>
        <dbReference type="EMBL" id="MBF8437927.1"/>
    </source>
</evidence>
<dbReference type="RefSeq" id="WP_270454987.1">
    <property type="nucleotide sequence ID" value="NZ_JADPIE010000008.1"/>
</dbReference>
<evidence type="ECO:0008006" key="4">
    <source>
        <dbReference type="Google" id="ProtNLM"/>
    </source>
</evidence>
<proteinExistence type="predicted"/>
<feature type="transmembrane region" description="Helical" evidence="1">
    <location>
        <begin position="225"/>
        <end position="248"/>
    </location>
</feature>
<dbReference type="Proteomes" id="UP000621436">
    <property type="component" value="Unassembled WGS sequence"/>
</dbReference>
<feature type="transmembrane region" description="Helical" evidence="1">
    <location>
        <begin position="283"/>
        <end position="302"/>
    </location>
</feature>
<evidence type="ECO:0000313" key="3">
    <source>
        <dbReference type="Proteomes" id="UP000621436"/>
    </source>
</evidence>
<gene>
    <name evidence="2" type="ORF">I0Q91_12605</name>
</gene>